<comment type="caution">
    <text evidence="5">The sequence shown here is derived from an EMBL/GenBank/DDBJ whole genome shotgun (WGS) entry which is preliminary data.</text>
</comment>
<dbReference type="AlphaFoldDB" id="A0A8K0WUG2"/>
<feature type="compositionally biased region" description="Low complexity" evidence="3">
    <location>
        <begin position="162"/>
        <end position="176"/>
    </location>
</feature>
<sequence length="742" mass="83005">MNPSAQGLNYGRKYRSKKQRPCDLCRSRKIQCKLQGTGGHVACELCARLDRQCTFVTVPLRRKHRLPPVTVDTGADTGAENPPRIEPTDAPVVSPRDEILMGVDVDTFWQGATEALNPQAASHLPHMSWSPFHFDTGAQLSTTQDHVAVPSAGPSQGSVAHSSRSSQDSGESPGSSRAAVFDSTHAHRNASQALGVDWRSEFSIDRRNGCSSVVVGFSSEFDPYFMRHYAYNAQDVYPMFRLHVRKMLEDRRMRRTPASADASPPLQSESFPLHFLLVDENVWKDEETAAERVYASGGSESKDLELLNQLVPLTHGARLVHLYTQFVHPSYPVLSNSQLSDLLNSDMDGGVTVGLRSAVYALAAPFTFWDDELSVSKGYRQVPADDLWAIAERSYHRASNSSHLSLMQLCLLILQKPPQSFVAAEPPRFWALSCAAVAIAETLGLNLDPAGWRLPRKEIMLRRRLWWITYTVHTWLALVSGQPSHIQDSNWDVSSLVADDFETDHNNPFTQESVARQVPLCIAQCQLAVIAADILKDFYTLKANRETLDLSGLLSRAQPLRTRIEAWRQTLPLLSKPVSELSAMEFEQGAALRLSHLTLEILIFRALLRPLLSHTVSLSEGAREPISTIFENCYTCAKVATEIVSSLRAKHFARFWLHYTRYQLCYVSTFILLSFSQSTTREMAARYRDLLTSWRDTLRIQAQAWPLARLAAMRLDAIFWKGLLSVVEGSGSDSPAVLLLQE</sequence>
<organism evidence="5 6">
    <name type="scientific">Stachybotrys elegans</name>
    <dbReference type="NCBI Taxonomy" id="80388"/>
    <lineage>
        <taxon>Eukaryota</taxon>
        <taxon>Fungi</taxon>
        <taxon>Dikarya</taxon>
        <taxon>Ascomycota</taxon>
        <taxon>Pezizomycotina</taxon>
        <taxon>Sordariomycetes</taxon>
        <taxon>Hypocreomycetidae</taxon>
        <taxon>Hypocreales</taxon>
        <taxon>Stachybotryaceae</taxon>
        <taxon>Stachybotrys</taxon>
    </lineage>
</organism>
<proteinExistence type="predicted"/>
<feature type="region of interest" description="Disordered" evidence="3">
    <location>
        <begin position="68"/>
        <end position="91"/>
    </location>
</feature>
<keyword evidence="2" id="KW-0539">Nucleus</keyword>
<dbReference type="InterPro" id="IPR036864">
    <property type="entry name" value="Zn2-C6_fun-type_DNA-bd_sf"/>
</dbReference>
<dbReference type="SUPFAM" id="SSF57701">
    <property type="entry name" value="Zn2/Cys6 DNA-binding domain"/>
    <property type="match status" value="1"/>
</dbReference>
<dbReference type="SMART" id="SM00066">
    <property type="entry name" value="GAL4"/>
    <property type="match status" value="1"/>
</dbReference>
<feature type="domain" description="Zn(2)-C6 fungal-type" evidence="4">
    <location>
        <begin position="21"/>
        <end position="55"/>
    </location>
</feature>
<dbReference type="PANTHER" id="PTHR31668">
    <property type="entry name" value="GLUCOSE TRANSPORT TRANSCRIPTION REGULATOR RGT1-RELATED-RELATED"/>
    <property type="match status" value="1"/>
</dbReference>
<dbReference type="Gene3D" id="4.10.240.10">
    <property type="entry name" value="Zn(2)-C6 fungal-type DNA-binding domain"/>
    <property type="match status" value="1"/>
</dbReference>
<evidence type="ECO:0000313" key="5">
    <source>
        <dbReference type="EMBL" id="KAH7325620.1"/>
    </source>
</evidence>
<dbReference type="GO" id="GO:0006351">
    <property type="term" value="P:DNA-templated transcription"/>
    <property type="evidence" value="ECO:0007669"/>
    <property type="project" value="InterPro"/>
</dbReference>
<dbReference type="Proteomes" id="UP000813444">
    <property type="component" value="Unassembled WGS sequence"/>
</dbReference>
<protein>
    <submittedName>
        <fullName evidence="5">Fungal-specific transcription factor domain-containing protein</fullName>
    </submittedName>
</protein>
<dbReference type="InterPro" id="IPR001138">
    <property type="entry name" value="Zn2Cys6_DnaBD"/>
</dbReference>
<dbReference type="SMART" id="SM00906">
    <property type="entry name" value="Fungal_trans"/>
    <property type="match status" value="1"/>
</dbReference>
<dbReference type="Pfam" id="PF04082">
    <property type="entry name" value="Fungal_trans"/>
    <property type="match status" value="1"/>
</dbReference>
<dbReference type="GO" id="GO:0001080">
    <property type="term" value="P:nitrogen catabolite activation of transcription from RNA polymerase II promoter"/>
    <property type="evidence" value="ECO:0007669"/>
    <property type="project" value="TreeGrafter"/>
</dbReference>
<reference evidence="5" key="1">
    <citation type="journal article" date="2021" name="Nat. Commun.">
        <title>Genetic determinants of endophytism in the Arabidopsis root mycobiome.</title>
        <authorList>
            <person name="Mesny F."/>
            <person name="Miyauchi S."/>
            <person name="Thiergart T."/>
            <person name="Pickel B."/>
            <person name="Atanasova L."/>
            <person name="Karlsson M."/>
            <person name="Huettel B."/>
            <person name="Barry K.W."/>
            <person name="Haridas S."/>
            <person name="Chen C."/>
            <person name="Bauer D."/>
            <person name="Andreopoulos W."/>
            <person name="Pangilinan J."/>
            <person name="LaButti K."/>
            <person name="Riley R."/>
            <person name="Lipzen A."/>
            <person name="Clum A."/>
            <person name="Drula E."/>
            <person name="Henrissat B."/>
            <person name="Kohler A."/>
            <person name="Grigoriev I.V."/>
            <person name="Martin F.M."/>
            <person name="Hacquard S."/>
        </authorList>
    </citation>
    <scope>NUCLEOTIDE SEQUENCE</scope>
    <source>
        <strain evidence="5">MPI-CAGE-CH-0235</strain>
    </source>
</reference>
<dbReference type="CDD" id="cd12148">
    <property type="entry name" value="fungal_TF_MHR"/>
    <property type="match status" value="1"/>
</dbReference>
<dbReference type="PROSITE" id="PS00463">
    <property type="entry name" value="ZN2_CY6_FUNGAL_1"/>
    <property type="match status" value="1"/>
</dbReference>
<dbReference type="GO" id="GO:0008270">
    <property type="term" value="F:zinc ion binding"/>
    <property type="evidence" value="ECO:0007669"/>
    <property type="project" value="InterPro"/>
</dbReference>
<dbReference type="GO" id="GO:0003677">
    <property type="term" value="F:DNA binding"/>
    <property type="evidence" value="ECO:0007669"/>
    <property type="project" value="InterPro"/>
</dbReference>
<dbReference type="EMBL" id="JAGPNK010000002">
    <property type="protein sequence ID" value="KAH7325620.1"/>
    <property type="molecule type" value="Genomic_DNA"/>
</dbReference>
<dbReference type="InterPro" id="IPR007219">
    <property type="entry name" value="XnlR_reg_dom"/>
</dbReference>
<evidence type="ECO:0000256" key="2">
    <source>
        <dbReference type="ARBA" id="ARBA00023242"/>
    </source>
</evidence>
<dbReference type="GO" id="GO:0005634">
    <property type="term" value="C:nucleus"/>
    <property type="evidence" value="ECO:0007669"/>
    <property type="project" value="TreeGrafter"/>
</dbReference>
<evidence type="ECO:0000256" key="3">
    <source>
        <dbReference type="SAM" id="MobiDB-lite"/>
    </source>
</evidence>
<dbReference type="CDD" id="cd00067">
    <property type="entry name" value="GAL4"/>
    <property type="match status" value="1"/>
</dbReference>
<dbReference type="GO" id="GO:0000981">
    <property type="term" value="F:DNA-binding transcription factor activity, RNA polymerase II-specific"/>
    <property type="evidence" value="ECO:0007669"/>
    <property type="project" value="InterPro"/>
</dbReference>
<evidence type="ECO:0000256" key="1">
    <source>
        <dbReference type="ARBA" id="ARBA00022723"/>
    </source>
</evidence>
<evidence type="ECO:0000313" key="6">
    <source>
        <dbReference type="Proteomes" id="UP000813444"/>
    </source>
</evidence>
<dbReference type="OrthoDB" id="1924787at2759"/>
<keyword evidence="6" id="KW-1185">Reference proteome</keyword>
<gene>
    <name evidence="5" type="ORF">B0I35DRAFT_474372</name>
</gene>
<feature type="region of interest" description="Disordered" evidence="3">
    <location>
        <begin position="147"/>
        <end position="178"/>
    </location>
</feature>
<name>A0A8K0WUG2_9HYPO</name>
<evidence type="ECO:0000259" key="4">
    <source>
        <dbReference type="PROSITE" id="PS50048"/>
    </source>
</evidence>
<keyword evidence="1" id="KW-0479">Metal-binding</keyword>
<dbReference type="PANTHER" id="PTHR31668:SF4">
    <property type="entry name" value="TRANSCRIPTIONAL ACTIVATOR PROTEIN DAL81"/>
    <property type="match status" value="1"/>
</dbReference>
<accession>A0A8K0WUG2</accession>
<dbReference type="InterPro" id="IPR050797">
    <property type="entry name" value="Carb_Metab_Trans_Reg"/>
</dbReference>
<dbReference type="PROSITE" id="PS50048">
    <property type="entry name" value="ZN2_CY6_FUNGAL_2"/>
    <property type="match status" value="1"/>
</dbReference>